<comment type="caution">
    <text evidence="1">The sequence shown here is derived from an EMBL/GenBank/DDBJ whole genome shotgun (WGS) entry which is preliminary data.</text>
</comment>
<protein>
    <submittedName>
        <fullName evidence="1">DUF177 domain-containing protein</fullName>
    </submittedName>
</protein>
<name>A0A6I4LZE1_9SPHN</name>
<dbReference type="Pfam" id="PF02620">
    <property type="entry name" value="YceD"/>
    <property type="match status" value="1"/>
</dbReference>
<gene>
    <name evidence="1" type="ORF">EUU23_11875</name>
</gene>
<dbReference type="Proteomes" id="UP000471147">
    <property type="component" value="Unassembled WGS sequence"/>
</dbReference>
<organism evidence="1 2">
    <name type="scientific">Sphingorhabdus profundilacus</name>
    <dbReference type="NCBI Taxonomy" id="2509718"/>
    <lineage>
        <taxon>Bacteria</taxon>
        <taxon>Pseudomonadati</taxon>
        <taxon>Pseudomonadota</taxon>
        <taxon>Alphaproteobacteria</taxon>
        <taxon>Sphingomonadales</taxon>
        <taxon>Sphingomonadaceae</taxon>
        <taxon>Sphingorhabdus</taxon>
    </lineage>
</organism>
<keyword evidence="2" id="KW-1185">Reference proteome</keyword>
<dbReference type="AlphaFoldDB" id="A0A6I4LZE1"/>
<dbReference type="EMBL" id="SDWJ01000002">
    <property type="protein sequence ID" value="MVZ98391.1"/>
    <property type="molecule type" value="Genomic_DNA"/>
</dbReference>
<sequence>MVTGSEFSHELKISELGGKKRSIHLSANEAQRAALAKRFDLAALGKLEADLTMTTEGSDIFASGQLVAQLAQICVATGEPVPADISEPMVIRFIPEPRIEEEAEFELASEDCDVMFHDGQIIDLGEAVAQSLGLALDPYPRSPHADELLKAAGVKGEDESGPFGALAGLKEKLAKK</sequence>
<dbReference type="OrthoDB" id="8443793at2"/>
<evidence type="ECO:0000313" key="2">
    <source>
        <dbReference type="Proteomes" id="UP000471147"/>
    </source>
</evidence>
<dbReference type="RefSeq" id="WP_160354304.1">
    <property type="nucleotide sequence ID" value="NZ_SDWJ01000002.1"/>
</dbReference>
<evidence type="ECO:0000313" key="1">
    <source>
        <dbReference type="EMBL" id="MVZ98391.1"/>
    </source>
</evidence>
<accession>A0A6I4LZE1</accession>
<reference evidence="1 2" key="1">
    <citation type="submission" date="2019-01" db="EMBL/GenBank/DDBJ databases">
        <title>Sphingorhabdus lacus sp.nov., isolated from an oligotrophic freshwater lake.</title>
        <authorList>
            <person name="Park M."/>
        </authorList>
    </citation>
    <scope>NUCLEOTIDE SEQUENCE [LARGE SCALE GENOMIC DNA]</scope>
    <source>
        <strain evidence="1 2">IMCC26285</strain>
    </source>
</reference>
<dbReference type="InterPro" id="IPR003772">
    <property type="entry name" value="YceD"/>
</dbReference>
<proteinExistence type="predicted"/>